<reference evidence="1" key="1">
    <citation type="journal article" date="2020" name="mSystems">
        <title>Genome- and Community-Level Interaction Insights into Carbon Utilization and Element Cycling Functions of Hydrothermarchaeota in Hydrothermal Sediment.</title>
        <authorList>
            <person name="Zhou Z."/>
            <person name="Liu Y."/>
            <person name="Xu W."/>
            <person name="Pan J."/>
            <person name="Luo Z.H."/>
            <person name="Li M."/>
        </authorList>
    </citation>
    <scope>NUCLEOTIDE SEQUENCE [LARGE SCALE GENOMIC DNA]</scope>
    <source>
        <strain evidence="1">SpSt-556</strain>
    </source>
</reference>
<dbReference type="CDD" id="cd00882">
    <property type="entry name" value="Ras_like_GTPase"/>
    <property type="match status" value="1"/>
</dbReference>
<sequence length="164" mass="17946">MKNRTFSSLQKMDSDTAHTWPFMLFGGKSSGKTALLLALEGKNPSPAARSKGIDYSGWGIDISGEYCESGKLRRELVTAALKAKLLIVVQDATSDRMVFPPHYFLMYPHPKIGVVTKMDLPDADPQRAAGLLRAAGVDGKIFYVSVFSGEGISGLRDFLLKQDF</sequence>
<dbReference type="SUPFAM" id="SSF52540">
    <property type="entry name" value="P-loop containing nucleoside triphosphate hydrolases"/>
    <property type="match status" value="1"/>
</dbReference>
<dbReference type="Gene3D" id="3.40.50.300">
    <property type="entry name" value="P-loop containing nucleotide triphosphate hydrolases"/>
    <property type="match status" value="1"/>
</dbReference>
<proteinExistence type="predicted"/>
<dbReference type="InterPro" id="IPR027417">
    <property type="entry name" value="P-loop_NTPase"/>
</dbReference>
<accession>A0A7C4Q3D9</accession>
<dbReference type="Pfam" id="PF10662">
    <property type="entry name" value="PduV-EutP"/>
    <property type="match status" value="1"/>
</dbReference>
<dbReference type="PANTHER" id="PTHR40453:SF1">
    <property type="entry name" value="PROTEIN YOEF"/>
    <property type="match status" value="1"/>
</dbReference>
<dbReference type="EMBL" id="DSXR01000097">
    <property type="protein sequence ID" value="HGS87928.1"/>
    <property type="molecule type" value="Genomic_DNA"/>
</dbReference>
<dbReference type="GO" id="GO:0006576">
    <property type="term" value="P:biogenic amine metabolic process"/>
    <property type="evidence" value="ECO:0007669"/>
    <property type="project" value="InterPro"/>
</dbReference>
<organism evidence="1">
    <name type="scientific">Bellilinea caldifistulae</name>
    <dbReference type="NCBI Taxonomy" id="360411"/>
    <lineage>
        <taxon>Bacteria</taxon>
        <taxon>Bacillati</taxon>
        <taxon>Chloroflexota</taxon>
        <taxon>Anaerolineae</taxon>
        <taxon>Anaerolineales</taxon>
        <taxon>Anaerolineaceae</taxon>
        <taxon>Bellilinea</taxon>
    </lineage>
</organism>
<dbReference type="GO" id="GO:0005524">
    <property type="term" value="F:ATP binding"/>
    <property type="evidence" value="ECO:0007669"/>
    <property type="project" value="InterPro"/>
</dbReference>
<protein>
    <submittedName>
        <fullName evidence="1">Ethanolamine utilization protein EutP</fullName>
    </submittedName>
</protein>
<dbReference type="PANTHER" id="PTHR40453">
    <property type="entry name" value="PROTEIN YOEF"/>
    <property type="match status" value="1"/>
</dbReference>
<comment type="caution">
    <text evidence="1">The sequence shown here is derived from an EMBL/GenBank/DDBJ whole genome shotgun (WGS) entry which is preliminary data.</text>
</comment>
<name>A0A7C4Q3D9_9CHLR</name>
<dbReference type="AlphaFoldDB" id="A0A7C4Q3D9"/>
<dbReference type="InterPro" id="IPR012381">
    <property type="entry name" value="EutP_PduV"/>
</dbReference>
<gene>
    <name evidence="1" type="ORF">ENT17_09950</name>
</gene>
<evidence type="ECO:0000313" key="1">
    <source>
        <dbReference type="EMBL" id="HGS87928.1"/>
    </source>
</evidence>